<evidence type="ECO:0000313" key="3">
    <source>
        <dbReference type="EMBL" id="BAD16371.1"/>
    </source>
</evidence>
<dbReference type="AlphaFoldDB" id="Q6YWP7"/>
<dbReference type="EMBL" id="AP004888">
    <property type="protein sequence ID" value="BAD15932.1"/>
    <property type="molecule type" value="Genomic_DNA"/>
</dbReference>
<protein>
    <submittedName>
        <fullName evidence="3">Uncharacterized protein</fullName>
    </submittedName>
</protein>
<reference evidence="3" key="2">
    <citation type="submission" date="2002-09" db="EMBL/GenBank/DDBJ databases">
        <title>Oryza sativa nipponbare(GA3) genomic DNA, chromosome 2, BAC clone:OSJNBa0072H09.</title>
        <authorList>
            <person name="Sasaki T."/>
            <person name="Matsumoto T."/>
            <person name="Katayose Y."/>
        </authorList>
    </citation>
    <scope>NUCLEOTIDE SEQUENCE</scope>
</reference>
<evidence type="ECO:0000313" key="4">
    <source>
        <dbReference type="Proteomes" id="UP000000763"/>
    </source>
</evidence>
<reference evidence="4" key="3">
    <citation type="journal article" date="2005" name="Nature">
        <title>The map-based sequence of the rice genome.</title>
        <authorList>
            <consortium name="International rice genome sequencing project (IRGSP)"/>
            <person name="Matsumoto T."/>
            <person name="Wu J."/>
            <person name="Kanamori H."/>
            <person name="Katayose Y."/>
            <person name="Fujisawa M."/>
            <person name="Namiki N."/>
            <person name="Mizuno H."/>
            <person name="Yamamoto K."/>
            <person name="Antonio B.A."/>
            <person name="Baba T."/>
            <person name="Sakata K."/>
            <person name="Nagamura Y."/>
            <person name="Aoki H."/>
            <person name="Arikawa K."/>
            <person name="Arita K."/>
            <person name="Bito T."/>
            <person name="Chiden Y."/>
            <person name="Fujitsuka N."/>
            <person name="Fukunaka R."/>
            <person name="Hamada M."/>
            <person name="Harada C."/>
            <person name="Hayashi A."/>
            <person name="Hijishita S."/>
            <person name="Honda M."/>
            <person name="Hosokawa S."/>
            <person name="Ichikawa Y."/>
            <person name="Idonuma A."/>
            <person name="Iijima M."/>
            <person name="Ikeda M."/>
            <person name="Ikeno M."/>
            <person name="Ito K."/>
            <person name="Ito S."/>
            <person name="Ito T."/>
            <person name="Ito Y."/>
            <person name="Ito Y."/>
            <person name="Iwabuchi A."/>
            <person name="Kamiya K."/>
            <person name="Karasawa W."/>
            <person name="Kurita K."/>
            <person name="Katagiri S."/>
            <person name="Kikuta A."/>
            <person name="Kobayashi H."/>
            <person name="Kobayashi N."/>
            <person name="Machita K."/>
            <person name="Maehara T."/>
            <person name="Masukawa M."/>
            <person name="Mizubayashi T."/>
            <person name="Mukai Y."/>
            <person name="Nagasaki H."/>
            <person name="Nagata Y."/>
            <person name="Naito S."/>
            <person name="Nakashima M."/>
            <person name="Nakama Y."/>
            <person name="Nakamichi Y."/>
            <person name="Nakamura M."/>
            <person name="Meguro A."/>
            <person name="Negishi M."/>
            <person name="Ohta I."/>
            <person name="Ohta T."/>
            <person name="Okamoto M."/>
            <person name="Ono N."/>
            <person name="Saji S."/>
            <person name="Sakaguchi M."/>
            <person name="Sakai K."/>
            <person name="Shibata M."/>
            <person name="Shimokawa T."/>
            <person name="Song J."/>
            <person name="Takazaki Y."/>
            <person name="Terasawa K."/>
            <person name="Tsugane M."/>
            <person name="Tsuji K."/>
            <person name="Ueda S."/>
            <person name="Waki K."/>
            <person name="Yamagata H."/>
            <person name="Yamamoto M."/>
            <person name="Yamamoto S."/>
            <person name="Yamane H."/>
            <person name="Yoshiki S."/>
            <person name="Yoshihara R."/>
            <person name="Yukawa K."/>
            <person name="Zhong H."/>
            <person name="Yano M."/>
            <person name="Yuan Q."/>
            <person name="Ouyang S."/>
            <person name="Liu J."/>
            <person name="Jones K.M."/>
            <person name="Gansberger K."/>
            <person name="Moffat K."/>
            <person name="Hill J."/>
            <person name="Bera J."/>
            <person name="Fadrosh D."/>
            <person name="Jin S."/>
            <person name="Johri S."/>
            <person name="Kim M."/>
            <person name="Overton L."/>
            <person name="Reardon M."/>
            <person name="Tsitrin T."/>
            <person name="Vuong H."/>
            <person name="Weaver B."/>
            <person name="Ciecko A."/>
            <person name="Tallon L."/>
            <person name="Jackson J."/>
            <person name="Pai G."/>
            <person name="Aken S.V."/>
            <person name="Utterback T."/>
            <person name="Reidmuller S."/>
            <person name="Feldblyum T."/>
            <person name="Hsiao J."/>
            <person name="Zismann V."/>
            <person name="Iobst S."/>
            <person name="de Vazeille A.R."/>
            <person name="Buell C.R."/>
            <person name="Ying K."/>
            <person name="Li Y."/>
            <person name="Lu T."/>
            <person name="Huang Y."/>
            <person name="Zhao Q."/>
            <person name="Feng Q."/>
            <person name="Zhang L."/>
            <person name="Zhu J."/>
            <person name="Weng Q."/>
            <person name="Mu J."/>
            <person name="Lu Y."/>
            <person name="Fan D."/>
            <person name="Liu Y."/>
            <person name="Guan J."/>
            <person name="Zhang Y."/>
            <person name="Yu S."/>
            <person name="Liu X."/>
            <person name="Zhang Y."/>
            <person name="Hong G."/>
            <person name="Han B."/>
            <person name="Choisne N."/>
            <person name="Demange N."/>
            <person name="Orjeda G."/>
            <person name="Samain S."/>
            <person name="Cattolico L."/>
            <person name="Pelletier E."/>
            <person name="Couloux A."/>
            <person name="Segurens B."/>
            <person name="Wincker P."/>
            <person name="D'Hont A."/>
            <person name="Scarpelli C."/>
            <person name="Weissenbach J."/>
            <person name="Salanoubat M."/>
            <person name="Quetier F."/>
            <person name="Yu Y."/>
            <person name="Kim H.R."/>
            <person name="Rambo T."/>
            <person name="Currie J."/>
            <person name="Collura K."/>
            <person name="Luo M."/>
            <person name="Yang T."/>
            <person name="Ammiraju J.S.S."/>
            <person name="Engler F."/>
            <person name="Soderlund C."/>
            <person name="Wing R.A."/>
            <person name="Palmer L.E."/>
            <person name="de la Bastide M."/>
            <person name="Spiegel L."/>
            <person name="Nascimento L."/>
            <person name="Zutavern T."/>
            <person name="O'Shaughnessy A."/>
            <person name="Dike S."/>
            <person name="Dedhia N."/>
            <person name="Preston R."/>
            <person name="Balija V."/>
            <person name="McCombie W.R."/>
            <person name="Chow T."/>
            <person name="Chen H."/>
            <person name="Chung M."/>
            <person name="Chen C."/>
            <person name="Shaw J."/>
            <person name="Wu H."/>
            <person name="Hsiao K."/>
            <person name="Chao Y."/>
            <person name="Chu M."/>
            <person name="Cheng C."/>
            <person name="Hour A."/>
            <person name="Lee P."/>
            <person name="Lin S."/>
            <person name="Lin Y."/>
            <person name="Liou J."/>
            <person name="Liu S."/>
            <person name="Hsing Y."/>
            <person name="Raghuvanshi S."/>
            <person name="Mohanty A."/>
            <person name="Bharti A.K."/>
            <person name="Gaur A."/>
            <person name="Gupta V."/>
            <person name="Kumar D."/>
            <person name="Ravi V."/>
            <person name="Vij S."/>
            <person name="Kapur A."/>
            <person name="Khurana P."/>
            <person name="Khurana P."/>
            <person name="Khurana J.P."/>
            <person name="Tyagi A.K."/>
            <person name="Gaikwad K."/>
            <person name="Singh A."/>
            <person name="Dalal V."/>
            <person name="Srivastava S."/>
            <person name="Dixit A."/>
            <person name="Pal A.K."/>
            <person name="Ghazi I.A."/>
            <person name="Yadav M."/>
            <person name="Pandit A."/>
            <person name="Bhargava A."/>
            <person name="Sureshbabu K."/>
            <person name="Batra K."/>
            <person name="Sharma T.R."/>
            <person name="Mohapatra T."/>
            <person name="Singh N.K."/>
            <person name="Messing J."/>
            <person name="Nelson A.B."/>
            <person name="Fuks G."/>
            <person name="Kavchok S."/>
            <person name="Keizer G."/>
            <person name="Linton E."/>
            <person name="Llaca V."/>
            <person name="Song R."/>
            <person name="Tanyolac B."/>
            <person name="Young S."/>
            <person name="Ho-Il K."/>
            <person name="Hahn J.H."/>
            <person name="Sangsakoo G."/>
            <person name="Vanavichit A."/>
            <person name="de Mattos Luiz.A.T."/>
            <person name="Zimmer P.D."/>
            <person name="Malone G."/>
            <person name="Dellagostin O."/>
            <person name="de Oliveira A.C."/>
            <person name="Bevan M."/>
            <person name="Bancroft I."/>
            <person name="Minx P."/>
            <person name="Cordum H."/>
            <person name="Wilson R."/>
            <person name="Cheng Z."/>
            <person name="Jin W."/>
            <person name="Jiang J."/>
            <person name="Leong S.A."/>
            <person name="Iwama H."/>
            <person name="Gojobori T."/>
            <person name="Itoh T."/>
            <person name="Niimura Y."/>
            <person name="Fujii Y."/>
            <person name="Habara T."/>
            <person name="Sakai H."/>
            <person name="Sato Y."/>
            <person name="Wilson G."/>
            <person name="Kumar K."/>
            <person name="McCouch S."/>
            <person name="Juretic N."/>
            <person name="Hoen D."/>
            <person name="Wright S."/>
            <person name="Bruskiewich R."/>
            <person name="Bureau T."/>
            <person name="Miyao A."/>
            <person name="Hirochika H."/>
            <person name="Nishikawa T."/>
            <person name="Kadowaki K."/>
            <person name="Sugiura M."/>
            <person name="Burr B."/>
            <person name="Sasaki T."/>
        </authorList>
    </citation>
    <scope>NUCLEOTIDE SEQUENCE [LARGE SCALE GENOMIC DNA]</scope>
    <source>
        <strain evidence="4">cv. Nipponbare</strain>
    </source>
</reference>
<accession>Q6YWP7</accession>
<reference evidence="4" key="4">
    <citation type="journal article" date="2008" name="Nucleic Acids Res.">
        <title>The rice annotation project database (RAP-DB): 2008 update.</title>
        <authorList>
            <consortium name="The rice annotation project (RAP)"/>
        </authorList>
    </citation>
    <scope>GENOME REANNOTATION</scope>
    <source>
        <strain evidence="4">cv. Nipponbare</strain>
    </source>
</reference>
<name>Q6YWP7_ORYSJ</name>
<sequence length="58" mass="5337">MASSGDYGVVSGEGTAARGDGNQPPPGSGGGGRLLLGSGGGGRPRPDLAAVGRLDGGS</sequence>
<organism evidence="3 4">
    <name type="scientific">Oryza sativa subsp. japonica</name>
    <name type="common">Rice</name>
    <dbReference type="NCBI Taxonomy" id="39947"/>
    <lineage>
        <taxon>Eukaryota</taxon>
        <taxon>Viridiplantae</taxon>
        <taxon>Streptophyta</taxon>
        <taxon>Embryophyta</taxon>
        <taxon>Tracheophyta</taxon>
        <taxon>Spermatophyta</taxon>
        <taxon>Magnoliopsida</taxon>
        <taxon>Liliopsida</taxon>
        <taxon>Poales</taxon>
        <taxon>Poaceae</taxon>
        <taxon>BOP clade</taxon>
        <taxon>Oryzoideae</taxon>
        <taxon>Oryzeae</taxon>
        <taxon>Oryzinae</taxon>
        <taxon>Oryza</taxon>
        <taxon>Oryza sativa</taxon>
    </lineage>
</organism>
<evidence type="ECO:0000256" key="1">
    <source>
        <dbReference type="SAM" id="MobiDB-lite"/>
    </source>
</evidence>
<dbReference type="Proteomes" id="UP000000763">
    <property type="component" value="Chromosome 2"/>
</dbReference>
<dbReference type="EMBL" id="AP005751">
    <property type="protein sequence ID" value="BAD16371.1"/>
    <property type="molecule type" value="Genomic_DNA"/>
</dbReference>
<feature type="region of interest" description="Disordered" evidence="1">
    <location>
        <begin position="1"/>
        <end position="58"/>
    </location>
</feature>
<reference evidence="2" key="1">
    <citation type="submission" date="2002-03" db="EMBL/GenBank/DDBJ databases">
        <title>Oryza sativa nipponbare(GA3) genomic DNA, chromosome 2, PAC clone:P0617A09.</title>
        <authorList>
            <person name="Sasaki T."/>
            <person name="Matsumoto T."/>
            <person name="Yamamoto K."/>
        </authorList>
    </citation>
    <scope>NUCLEOTIDE SEQUENCE</scope>
</reference>
<feature type="compositionally biased region" description="Gly residues" evidence="1">
    <location>
        <begin position="28"/>
        <end position="43"/>
    </location>
</feature>
<gene>
    <name evidence="3" type="ORF">OSJNBa0072H09.45</name>
    <name evidence="2" type="ORF">P0617A09.24</name>
</gene>
<proteinExistence type="predicted"/>
<evidence type="ECO:0000313" key="2">
    <source>
        <dbReference type="EMBL" id="BAD15932.1"/>
    </source>
</evidence>